<dbReference type="InterPro" id="IPR009000">
    <property type="entry name" value="Transl_B-barrel_sf"/>
</dbReference>
<sequence>MTGDAELQIHEVRCATATETTVVVRCLRGPVRIGARFSLVRDTRAPIDLTVTSIVRYNHPDHAVDPGHSALVTLRGTGAQELRPTIGETGREIMAIAQGDNPAAP</sequence>
<organism evidence="1 2">
    <name type="scientific">Streptomyces doebereineriae</name>
    <dbReference type="NCBI Taxonomy" id="3075528"/>
    <lineage>
        <taxon>Bacteria</taxon>
        <taxon>Bacillati</taxon>
        <taxon>Actinomycetota</taxon>
        <taxon>Actinomycetes</taxon>
        <taxon>Kitasatosporales</taxon>
        <taxon>Streptomycetaceae</taxon>
        <taxon>Streptomyces</taxon>
    </lineage>
</organism>
<evidence type="ECO:0000313" key="1">
    <source>
        <dbReference type="EMBL" id="MDT0486179.1"/>
    </source>
</evidence>
<protein>
    <submittedName>
        <fullName evidence="1">Uncharacterized protein</fullName>
    </submittedName>
</protein>
<evidence type="ECO:0000313" key="2">
    <source>
        <dbReference type="Proteomes" id="UP001183824"/>
    </source>
</evidence>
<comment type="caution">
    <text evidence="1">The sequence shown here is derived from an EMBL/GenBank/DDBJ whole genome shotgun (WGS) entry which is preliminary data.</text>
</comment>
<dbReference type="RefSeq" id="WP_311718932.1">
    <property type="nucleotide sequence ID" value="NZ_JAVREZ010000019.1"/>
</dbReference>
<name>A0ABU2VLE4_9ACTN</name>
<dbReference type="EMBL" id="JAVREZ010000019">
    <property type="protein sequence ID" value="MDT0486179.1"/>
    <property type="molecule type" value="Genomic_DNA"/>
</dbReference>
<dbReference type="Proteomes" id="UP001183824">
    <property type="component" value="Unassembled WGS sequence"/>
</dbReference>
<gene>
    <name evidence="1" type="ORF">RNB18_39560</name>
</gene>
<proteinExistence type="predicted"/>
<reference evidence="2" key="1">
    <citation type="submission" date="2023-07" db="EMBL/GenBank/DDBJ databases">
        <title>30 novel species of actinomycetes from the DSMZ collection.</title>
        <authorList>
            <person name="Nouioui I."/>
        </authorList>
    </citation>
    <scope>NUCLEOTIDE SEQUENCE [LARGE SCALE GENOMIC DNA]</scope>
    <source>
        <strain evidence="2">DSM 41640</strain>
    </source>
</reference>
<accession>A0ABU2VLE4</accession>
<keyword evidence="2" id="KW-1185">Reference proteome</keyword>
<dbReference type="SUPFAM" id="SSF50447">
    <property type="entry name" value="Translation proteins"/>
    <property type="match status" value="1"/>
</dbReference>